<dbReference type="InterPro" id="IPR001014">
    <property type="entry name" value="Ribosomal_uL23_CS"/>
</dbReference>
<dbReference type="OrthoDB" id="1267328at2759"/>
<dbReference type="RefSeq" id="XP_008073287.1">
    <property type="nucleotide sequence ID" value="XM_008075096.1"/>
</dbReference>
<evidence type="ECO:0000256" key="1">
    <source>
        <dbReference type="ARBA" id="ARBA00006700"/>
    </source>
</evidence>
<evidence type="ECO:0000256" key="2">
    <source>
        <dbReference type="ARBA" id="ARBA00022730"/>
    </source>
</evidence>
<dbReference type="Pfam" id="PF00276">
    <property type="entry name" value="Ribosomal_L23"/>
    <property type="match status" value="1"/>
</dbReference>
<dbReference type="SUPFAM" id="SSF54189">
    <property type="entry name" value="Ribosomal proteins S24e, L23 and L15e"/>
    <property type="match status" value="1"/>
</dbReference>
<dbReference type="HAMAP" id="MF_01369_A">
    <property type="entry name" value="Ribosomal_uL23_A"/>
    <property type="match status" value="1"/>
</dbReference>
<accession>L2GX17</accession>
<dbReference type="Proteomes" id="UP000011081">
    <property type="component" value="Unassembled WGS sequence"/>
</dbReference>
<dbReference type="InterPro" id="IPR012677">
    <property type="entry name" value="Nucleotide-bd_a/b_plait_sf"/>
</dbReference>
<dbReference type="InterPro" id="IPR013025">
    <property type="entry name" value="Ribosomal_uL23-like"/>
</dbReference>
<keyword evidence="4 6" id="KW-0689">Ribosomal protein</keyword>
<dbReference type="VEuPathDB" id="MicrosporidiaDB:VCUG_00267"/>
<organism evidence="7 8">
    <name type="scientific">Vavraia culicis (isolate floridensis)</name>
    <name type="common">Microsporidian parasite</name>
    <dbReference type="NCBI Taxonomy" id="948595"/>
    <lineage>
        <taxon>Eukaryota</taxon>
        <taxon>Fungi</taxon>
        <taxon>Fungi incertae sedis</taxon>
        <taxon>Microsporidia</taxon>
        <taxon>Pleistophoridae</taxon>
        <taxon>Vavraia</taxon>
    </lineage>
</organism>
<evidence type="ECO:0000256" key="4">
    <source>
        <dbReference type="ARBA" id="ARBA00022980"/>
    </source>
</evidence>
<dbReference type="Gene3D" id="3.30.70.330">
    <property type="match status" value="1"/>
</dbReference>
<evidence type="ECO:0000313" key="7">
    <source>
        <dbReference type="EMBL" id="ELA48226.1"/>
    </source>
</evidence>
<dbReference type="GO" id="GO:0003735">
    <property type="term" value="F:structural constituent of ribosome"/>
    <property type="evidence" value="ECO:0007669"/>
    <property type="project" value="InterPro"/>
</dbReference>
<dbReference type="PANTHER" id="PTHR11620">
    <property type="entry name" value="60S RIBOSOMAL PROTEIN L23A"/>
    <property type="match status" value="1"/>
</dbReference>
<proteinExistence type="inferred from homology"/>
<dbReference type="PROSITE" id="PS00050">
    <property type="entry name" value="RIBOSOMAL_L23"/>
    <property type="match status" value="1"/>
</dbReference>
<dbReference type="AlphaFoldDB" id="L2GX17"/>
<evidence type="ECO:0008006" key="9">
    <source>
        <dbReference type="Google" id="ProtNLM"/>
    </source>
</evidence>
<sequence length="110" mass="12573">MPKYHPKERLLKKDKKPPKLIANRVLATDVILFGISNERSARLMEKDNTLTFRCRTESTKLDIKSAFIELYNHEVVKVNTVNTIKGYKKAYIRLKEEGAALKVANDAGII</sequence>
<dbReference type="InterPro" id="IPR012678">
    <property type="entry name" value="Ribosomal_uL23/eL15/eS24_sf"/>
</dbReference>
<dbReference type="EMBL" id="GL877406">
    <property type="protein sequence ID" value="ELA48226.1"/>
    <property type="molecule type" value="Genomic_DNA"/>
</dbReference>
<protein>
    <recommendedName>
        <fullName evidence="9">50S ribosomal protein L23</fullName>
    </recommendedName>
</protein>
<dbReference type="GO" id="GO:0006412">
    <property type="term" value="P:translation"/>
    <property type="evidence" value="ECO:0007669"/>
    <property type="project" value="InterPro"/>
</dbReference>
<reference evidence="8" key="1">
    <citation type="submission" date="2011-03" db="EMBL/GenBank/DDBJ databases">
        <title>The genome sequence of Vavraia culicis strain floridensis.</title>
        <authorList>
            <consortium name="The Broad Institute Genome Sequencing Platform"/>
            <person name="Cuomo C."/>
            <person name="Becnel J."/>
            <person name="Sanscrainte N."/>
            <person name="Young S.K."/>
            <person name="Zeng Q."/>
            <person name="Gargeya S."/>
            <person name="Fitzgerald M."/>
            <person name="Haas B."/>
            <person name="Abouelleil A."/>
            <person name="Alvarado L."/>
            <person name="Arachchi H.M."/>
            <person name="Berlin A."/>
            <person name="Chapman S.B."/>
            <person name="Gearin G."/>
            <person name="Goldberg J."/>
            <person name="Griggs A."/>
            <person name="Gujja S."/>
            <person name="Hansen M."/>
            <person name="Heiman D."/>
            <person name="Howarth C."/>
            <person name="Larimer J."/>
            <person name="Lui A."/>
            <person name="MacDonald P.J.P."/>
            <person name="McCowen C."/>
            <person name="Montmayeur A."/>
            <person name="Murphy C."/>
            <person name="Neiman D."/>
            <person name="Pearson M."/>
            <person name="Priest M."/>
            <person name="Roberts A."/>
            <person name="Saif S."/>
            <person name="Shea T."/>
            <person name="Sisk P."/>
            <person name="Stolte C."/>
            <person name="Sykes S."/>
            <person name="Wortman J."/>
            <person name="Nusbaum C."/>
            <person name="Birren B."/>
        </authorList>
    </citation>
    <scope>NUCLEOTIDE SEQUENCE [LARGE SCALE GENOMIC DNA]</scope>
    <source>
        <strain evidence="8">floridensis</strain>
    </source>
</reference>
<dbReference type="STRING" id="948595.L2GX17"/>
<dbReference type="FunCoup" id="L2GX17">
    <property type="interactions" value="161"/>
</dbReference>
<comment type="similarity">
    <text evidence="1 6">Belongs to the universal ribosomal protein uL23 family.</text>
</comment>
<evidence type="ECO:0000256" key="6">
    <source>
        <dbReference type="RuleBase" id="RU003934"/>
    </source>
</evidence>
<name>L2GX17_VAVCU</name>
<dbReference type="HOGENOM" id="CLU_037562_4_0_1"/>
<dbReference type="OMA" id="KRAYAIF"/>
<evidence type="ECO:0000256" key="5">
    <source>
        <dbReference type="ARBA" id="ARBA00023274"/>
    </source>
</evidence>
<keyword evidence="5 6" id="KW-0687">Ribonucleoprotein</keyword>
<keyword evidence="2" id="KW-0699">rRNA-binding</keyword>
<dbReference type="GO" id="GO:0019843">
    <property type="term" value="F:rRNA binding"/>
    <property type="evidence" value="ECO:0007669"/>
    <property type="project" value="UniProtKB-KW"/>
</dbReference>
<gene>
    <name evidence="7" type="ORF">VCUG_00267</name>
</gene>
<dbReference type="InParanoid" id="L2GX17"/>
<keyword evidence="3" id="KW-0694">RNA-binding</keyword>
<evidence type="ECO:0000256" key="3">
    <source>
        <dbReference type="ARBA" id="ARBA00022884"/>
    </source>
</evidence>
<dbReference type="GeneID" id="19878157"/>
<keyword evidence="8" id="KW-1185">Reference proteome</keyword>
<dbReference type="GO" id="GO:1990904">
    <property type="term" value="C:ribonucleoprotein complex"/>
    <property type="evidence" value="ECO:0007669"/>
    <property type="project" value="UniProtKB-KW"/>
</dbReference>
<dbReference type="GO" id="GO:0005840">
    <property type="term" value="C:ribosome"/>
    <property type="evidence" value="ECO:0007669"/>
    <property type="project" value="UniProtKB-KW"/>
</dbReference>
<evidence type="ECO:0000313" key="8">
    <source>
        <dbReference type="Proteomes" id="UP000011081"/>
    </source>
</evidence>